<reference evidence="1" key="1">
    <citation type="submission" date="2014-11" db="EMBL/GenBank/DDBJ databases">
        <authorList>
            <person name="Amaro Gonzalez C."/>
        </authorList>
    </citation>
    <scope>NUCLEOTIDE SEQUENCE</scope>
</reference>
<protein>
    <submittedName>
        <fullName evidence="1">Uncharacterized protein</fullName>
    </submittedName>
</protein>
<accession>A0A0E9QG64</accession>
<name>A0A0E9QG64_ANGAN</name>
<proteinExistence type="predicted"/>
<dbReference type="AlphaFoldDB" id="A0A0E9QG64"/>
<reference evidence="1" key="2">
    <citation type="journal article" date="2015" name="Fish Shellfish Immunol.">
        <title>Early steps in the European eel (Anguilla anguilla)-Vibrio vulnificus interaction in the gills: Role of the RtxA13 toxin.</title>
        <authorList>
            <person name="Callol A."/>
            <person name="Pajuelo D."/>
            <person name="Ebbesson L."/>
            <person name="Teles M."/>
            <person name="MacKenzie S."/>
            <person name="Amaro C."/>
        </authorList>
    </citation>
    <scope>NUCLEOTIDE SEQUENCE</scope>
</reference>
<sequence length="46" mass="5177">MSHRPHNPEVNSLCAMEAGTTTTSISWVISTFREHFNRSAFLGEPE</sequence>
<organism evidence="1">
    <name type="scientific">Anguilla anguilla</name>
    <name type="common">European freshwater eel</name>
    <name type="synonym">Muraena anguilla</name>
    <dbReference type="NCBI Taxonomy" id="7936"/>
    <lineage>
        <taxon>Eukaryota</taxon>
        <taxon>Metazoa</taxon>
        <taxon>Chordata</taxon>
        <taxon>Craniata</taxon>
        <taxon>Vertebrata</taxon>
        <taxon>Euteleostomi</taxon>
        <taxon>Actinopterygii</taxon>
        <taxon>Neopterygii</taxon>
        <taxon>Teleostei</taxon>
        <taxon>Anguilliformes</taxon>
        <taxon>Anguillidae</taxon>
        <taxon>Anguilla</taxon>
    </lineage>
</organism>
<dbReference type="EMBL" id="GBXM01093267">
    <property type="protein sequence ID" value="JAH15310.1"/>
    <property type="molecule type" value="Transcribed_RNA"/>
</dbReference>
<evidence type="ECO:0000313" key="1">
    <source>
        <dbReference type="EMBL" id="JAH15310.1"/>
    </source>
</evidence>